<gene>
    <name evidence="2" type="ORF">DNHGIG_28830</name>
</gene>
<dbReference type="Gene3D" id="3.40.50.1820">
    <property type="entry name" value="alpha/beta hydrolase"/>
    <property type="match status" value="1"/>
</dbReference>
<evidence type="ECO:0000259" key="1">
    <source>
        <dbReference type="Pfam" id="PF12697"/>
    </source>
</evidence>
<protein>
    <submittedName>
        <fullName evidence="2">Alpha/beta hydrolase</fullName>
    </submittedName>
</protein>
<dbReference type="PANTHER" id="PTHR11614">
    <property type="entry name" value="PHOSPHOLIPASE-RELATED"/>
    <property type="match status" value="1"/>
</dbReference>
<dbReference type="AlphaFoldDB" id="A0AAV4LIT4"/>
<feature type="domain" description="AB hydrolase-1" evidence="1">
    <location>
        <begin position="27"/>
        <end position="231"/>
    </location>
</feature>
<dbReference type="InterPro" id="IPR000073">
    <property type="entry name" value="AB_hydrolase_1"/>
</dbReference>
<dbReference type="InterPro" id="IPR051044">
    <property type="entry name" value="MAG_DAG_Lipase"/>
</dbReference>
<dbReference type="SUPFAM" id="SSF53474">
    <property type="entry name" value="alpha/beta-Hydrolases"/>
    <property type="match status" value="1"/>
</dbReference>
<dbReference type="RefSeq" id="WP_282200327.1">
    <property type="nucleotide sequence ID" value="NZ_BOQE01000001.1"/>
</dbReference>
<dbReference type="Proteomes" id="UP001057291">
    <property type="component" value="Unassembled WGS sequence"/>
</dbReference>
<accession>A0AAV4LIT4</accession>
<organism evidence="2 3">
    <name type="scientific">Collibacillus ludicampi</name>
    <dbReference type="NCBI Taxonomy" id="2771369"/>
    <lineage>
        <taxon>Bacteria</taxon>
        <taxon>Bacillati</taxon>
        <taxon>Bacillota</taxon>
        <taxon>Bacilli</taxon>
        <taxon>Bacillales</taxon>
        <taxon>Alicyclobacillaceae</taxon>
        <taxon>Collibacillus</taxon>
    </lineage>
</organism>
<proteinExistence type="predicted"/>
<keyword evidence="2" id="KW-0378">Hydrolase</keyword>
<dbReference type="Pfam" id="PF12697">
    <property type="entry name" value="Abhydrolase_6"/>
    <property type="match status" value="1"/>
</dbReference>
<name>A0AAV4LIT4_9BACL</name>
<evidence type="ECO:0000313" key="2">
    <source>
        <dbReference type="EMBL" id="GIM47334.1"/>
    </source>
</evidence>
<evidence type="ECO:0000313" key="3">
    <source>
        <dbReference type="Proteomes" id="UP001057291"/>
    </source>
</evidence>
<comment type="caution">
    <text evidence="2">The sequence shown here is derived from an EMBL/GenBank/DDBJ whole genome shotgun (WGS) entry which is preliminary data.</text>
</comment>
<dbReference type="GO" id="GO:0016787">
    <property type="term" value="F:hydrolase activity"/>
    <property type="evidence" value="ECO:0007669"/>
    <property type="project" value="UniProtKB-KW"/>
</dbReference>
<reference evidence="2" key="1">
    <citation type="journal article" date="2023" name="Int. J. Syst. Evol. Microbiol.">
        <title>Collibacillus ludicampi gen. nov., sp. nov., a new soil bacterium of the family Alicyclobacillaceae.</title>
        <authorList>
            <person name="Jojima T."/>
            <person name="Ioku Y."/>
            <person name="Fukuta Y."/>
            <person name="Shirasaka N."/>
            <person name="Matsumura Y."/>
            <person name="Mori M."/>
        </authorList>
    </citation>
    <scope>NUCLEOTIDE SEQUENCE</scope>
    <source>
        <strain evidence="2">TP075</strain>
    </source>
</reference>
<dbReference type="EMBL" id="BOQE01000001">
    <property type="protein sequence ID" value="GIM47334.1"/>
    <property type="molecule type" value="Genomic_DNA"/>
</dbReference>
<dbReference type="InterPro" id="IPR029058">
    <property type="entry name" value="AB_hydrolase_fold"/>
</dbReference>
<sequence>MKKFLINSRGQRIHLIENTFGKDSLFILCHGFTGSSDSHVIASLRDVLTQNRMDNVSVDFTNNLNESEGEFENHTISLEIEDLRDVYTHYRDTYDHIYLLGHSMGCTVVTQFAIETPIDGIILAAPAYNIAEVIISFAEEDVDTAVAKWREQGTVPIYKEAHDRYYPLRFSFYEDAIAIPYERVREIVCPCLVIYSDADTVVPPEQSQALYDRIGSSDKEIVNISGADHSFESPSFTKQLQAIVMRWINKQTAGSR</sequence>
<keyword evidence="3" id="KW-1185">Reference proteome</keyword>